<protein>
    <submittedName>
        <fullName evidence="2">Uncharacterized protein</fullName>
    </submittedName>
</protein>
<gene>
    <name evidence="2" type="ORF">GCM10025864_14570</name>
</gene>
<name>A0ABQ6HYX8_9MICO</name>
<accession>A0ABQ6HYX8</accession>
<keyword evidence="1" id="KW-1133">Transmembrane helix</keyword>
<dbReference type="EMBL" id="BSUK01000001">
    <property type="protein sequence ID" value="GMA23698.1"/>
    <property type="molecule type" value="Genomic_DNA"/>
</dbReference>
<keyword evidence="1" id="KW-0472">Membrane</keyword>
<evidence type="ECO:0000313" key="2">
    <source>
        <dbReference type="EMBL" id="GMA23698.1"/>
    </source>
</evidence>
<dbReference type="Proteomes" id="UP001157091">
    <property type="component" value="Unassembled WGS sequence"/>
</dbReference>
<reference evidence="3" key="1">
    <citation type="journal article" date="2019" name="Int. J. Syst. Evol. Microbiol.">
        <title>The Global Catalogue of Microorganisms (GCM) 10K type strain sequencing project: providing services to taxonomists for standard genome sequencing and annotation.</title>
        <authorList>
            <consortium name="The Broad Institute Genomics Platform"/>
            <consortium name="The Broad Institute Genome Sequencing Center for Infectious Disease"/>
            <person name="Wu L."/>
            <person name="Ma J."/>
        </authorList>
    </citation>
    <scope>NUCLEOTIDE SEQUENCE [LARGE SCALE GENOMIC DNA]</scope>
    <source>
        <strain evidence="3">NBRC 106348</strain>
    </source>
</reference>
<sequence>MRWNVAGRLVSAWVITLPASGAVGAVAYFVQHGIGGGLGDAVVLAALVVACAGFWWAARRKPVSHDNVNDEWDAGIPAPQPATAA</sequence>
<comment type="caution">
    <text evidence="2">The sequence shown here is derived from an EMBL/GenBank/DDBJ whole genome shotgun (WGS) entry which is preliminary data.</text>
</comment>
<keyword evidence="1" id="KW-0812">Transmembrane</keyword>
<evidence type="ECO:0000256" key="1">
    <source>
        <dbReference type="SAM" id="Phobius"/>
    </source>
</evidence>
<proteinExistence type="predicted"/>
<evidence type="ECO:0000313" key="3">
    <source>
        <dbReference type="Proteomes" id="UP001157091"/>
    </source>
</evidence>
<keyword evidence="3" id="KW-1185">Reference proteome</keyword>
<feature type="transmembrane region" description="Helical" evidence="1">
    <location>
        <begin position="41"/>
        <end position="58"/>
    </location>
</feature>
<organism evidence="2 3">
    <name type="scientific">Luteimicrobium album</name>
    <dbReference type="NCBI Taxonomy" id="1054550"/>
    <lineage>
        <taxon>Bacteria</taxon>
        <taxon>Bacillati</taxon>
        <taxon>Actinomycetota</taxon>
        <taxon>Actinomycetes</taxon>
        <taxon>Micrococcales</taxon>
        <taxon>Luteimicrobium</taxon>
    </lineage>
</organism>